<name>A0A1M5DR17_9BACT</name>
<gene>
    <name evidence="1" type="ORF">SAMN05444362_10928</name>
</gene>
<organism evidence="1 2">
    <name type="scientific">Dysgonomonas macrotermitis</name>
    <dbReference type="NCBI Taxonomy" id="1346286"/>
    <lineage>
        <taxon>Bacteria</taxon>
        <taxon>Pseudomonadati</taxon>
        <taxon>Bacteroidota</taxon>
        <taxon>Bacteroidia</taxon>
        <taxon>Bacteroidales</taxon>
        <taxon>Dysgonomonadaceae</taxon>
        <taxon>Dysgonomonas</taxon>
    </lineage>
</organism>
<sequence>MKKIIFTAILILQSIFSYCQIIDGIGGIRLGMTTTEVAKVLGKKTLKFKDKYKYELTPTYEISNYVPVKGYYIKSLKLTFFRDSLYRMSNSSGFMDGQTNIGDALTIKYGEPRKEVKSYDSSYRNQYGVVINSGGYWTVYTWNTGSPDIKCTLESKGSSEYRIPSGDFELINQHIANRIWEYRKELEIKWKEKDKIRNEERKSELDGL</sequence>
<dbReference type="RefSeq" id="WP_062179722.1">
    <property type="nucleotide sequence ID" value="NZ_BBXL01000008.1"/>
</dbReference>
<dbReference type="STRING" id="1346286.SAMN05444362_10928"/>
<keyword evidence="2" id="KW-1185">Reference proteome</keyword>
<reference evidence="2" key="1">
    <citation type="submission" date="2016-11" db="EMBL/GenBank/DDBJ databases">
        <authorList>
            <person name="Varghese N."/>
            <person name="Submissions S."/>
        </authorList>
    </citation>
    <scope>NUCLEOTIDE SEQUENCE [LARGE SCALE GENOMIC DNA]</scope>
    <source>
        <strain evidence="2">DSM 27370</strain>
    </source>
</reference>
<dbReference type="Proteomes" id="UP000184480">
    <property type="component" value="Unassembled WGS sequence"/>
</dbReference>
<protein>
    <submittedName>
        <fullName evidence="1">Uncharacterized protein</fullName>
    </submittedName>
</protein>
<dbReference type="AlphaFoldDB" id="A0A1M5DR17"/>
<accession>A0A1M5DR17</accession>
<proteinExistence type="predicted"/>
<evidence type="ECO:0000313" key="2">
    <source>
        <dbReference type="Proteomes" id="UP000184480"/>
    </source>
</evidence>
<dbReference type="EMBL" id="FQUC01000009">
    <property type="protein sequence ID" value="SHF69427.1"/>
    <property type="molecule type" value="Genomic_DNA"/>
</dbReference>
<dbReference type="OrthoDB" id="1025938at2"/>
<evidence type="ECO:0000313" key="1">
    <source>
        <dbReference type="EMBL" id="SHF69427.1"/>
    </source>
</evidence>